<dbReference type="AlphaFoldDB" id="A0A9N9W9Z5"/>
<sequence>MSASTAEALILQHPTNSVNNPLYVTGSDKAWARDYEPIKRVITHTFVGSDGITYANFEDAFLGLHDDDALRFRQPAVPPNNRHWRLESEADCENWFNTEITNVVLSAWHSYPPMTQTSHTKPLLEQNTPENVDSTFSVKFGQQRRTVAIGEIKRNLIDTADWQRGSITAASQRKLSQELRGAQI</sequence>
<accession>A0A9N9W9Z5</accession>
<keyword evidence="2" id="KW-1185">Reference proteome</keyword>
<reference evidence="2" key="1">
    <citation type="submission" date="2019-06" db="EMBL/GenBank/DDBJ databases">
        <authorList>
            <person name="Broberg M."/>
        </authorList>
    </citation>
    <scope>NUCLEOTIDE SEQUENCE [LARGE SCALE GENOMIC DNA]</scope>
</reference>
<organism evidence="1 2">
    <name type="scientific">Clonostachys solani</name>
    <dbReference type="NCBI Taxonomy" id="160281"/>
    <lineage>
        <taxon>Eukaryota</taxon>
        <taxon>Fungi</taxon>
        <taxon>Dikarya</taxon>
        <taxon>Ascomycota</taxon>
        <taxon>Pezizomycotina</taxon>
        <taxon>Sordariomycetes</taxon>
        <taxon>Hypocreomycetidae</taxon>
        <taxon>Hypocreales</taxon>
        <taxon>Bionectriaceae</taxon>
        <taxon>Clonostachys</taxon>
    </lineage>
</organism>
<comment type="caution">
    <text evidence="1">The sequence shown here is derived from an EMBL/GenBank/DDBJ whole genome shotgun (WGS) entry which is preliminary data.</text>
</comment>
<dbReference type="Proteomes" id="UP000775872">
    <property type="component" value="Unassembled WGS sequence"/>
</dbReference>
<name>A0A9N9W9Z5_9HYPO</name>
<evidence type="ECO:0000313" key="2">
    <source>
        <dbReference type="Proteomes" id="UP000775872"/>
    </source>
</evidence>
<dbReference type="OrthoDB" id="5237031at2759"/>
<evidence type="ECO:0000313" key="1">
    <source>
        <dbReference type="EMBL" id="CAH0046087.1"/>
    </source>
</evidence>
<proteinExistence type="predicted"/>
<gene>
    <name evidence="1" type="ORF">CSOL1703_00011814</name>
</gene>
<reference evidence="1 2" key="2">
    <citation type="submission" date="2021-10" db="EMBL/GenBank/DDBJ databases">
        <authorList>
            <person name="Piombo E."/>
        </authorList>
    </citation>
    <scope>NUCLEOTIDE SEQUENCE [LARGE SCALE GENOMIC DNA]</scope>
</reference>
<dbReference type="EMBL" id="CABFOC020000014">
    <property type="protein sequence ID" value="CAH0046087.1"/>
    <property type="molecule type" value="Genomic_DNA"/>
</dbReference>
<protein>
    <submittedName>
        <fullName evidence="1">Uncharacterized protein</fullName>
    </submittedName>
</protein>